<dbReference type="EMBL" id="JAUQSZ010000011">
    <property type="protein sequence ID" value="MDO7843765.1"/>
    <property type="molecule type" value="Genomic_DNA"/>
</dbReference>
<comment type="caution">
    <text evidence="1">The sequence shown here is derived from an EMBL/GenBank/DDBJ whole genome shotgun (WGS) entry which is preliminary data.</text>
</comment>
<evidence type="ECO:0000313" key="1">
    <source>
        <dbReference type="EMBL" id="MDO7843765.1"/>
    </source>
</evidence>
<dbReference type="RefSeq" id="WP_304562225.1">
    <property type="nucleotide sequence ID" value="NZ_JAUQSZ010000011.1"/>
</dbReference>
<accession>A0ABT9A1Q7</accession>
<dbReference type="Pfam" id="PF12599">
    <property type="entry name" value="DUF3768"/>
    <property type="match status" value="1"/>
</dbReference>
<dbReference type="InterPro" id="IPR022243">
    <property type="entry name" value="DUF3768"/>
</dbReference>
<organism evidence="1 2">
    <name type="scientific">Sphingomonas immobilis</name>
    <dbReference type="NCBI Taxonomy" id="3063997"/>
    <lineage>
        <taxon>Bacteria</taxon>
        <taxon>Pseudomonadati</taxon>
        <taxon>Pseudomonadota</taxon>
        <taxon>Alphaproteobacteria</taxon>
        <taxon>Sphingomonadales</taxon>
        <taxon>Sphingomonadaceae</taxon>
        <taxon>Sphingomonas</taxon>
    </lineage>
</organism>
<evidence type="ECO:0000313" key="2">
    <source>
        <dbReference type="Proteomes" id="UP001176468"/>
    </source>
</evidence>
<proteinExistence type="predicted"/>
<gene>
    <name evidence="1" type="ORF">Q5H94_15645</name>
</gene>
<dbReference type="Proteomes" id="UP001176468">
    <property type="component" value="Unassembled WGS sequence"/>
</dbReference>
<sequence>MDGHDGMAHAQRAERIRSLNDQLRTTGHGGSIYLTAAVAGLATCAVGRLMSEIQQFADFTADNDPWGEHDFGKVELDGAPYFWKIDAYDQNLEFGSPDSANPEVTRRVMTIMTASDL</sequence>
<protein>
    <submittedName>
        <fullName evidence="1">DUF3768 domain-containing protein</fullName>
    </submittedName>
</protein>
<keyword evidence="2" id="KW-1185">Reference proteome</keyword>
<name>A0ABT9A1Q7_9SPHN</name>
<reference evidence="1" key="1">
    <citation type="submission" date="2023-07" db="EMBL/GenBank/DDBJ databases">
        <authorList>
            <person name="Kim M.K."/>
        </authorList>
    </citation>
    <scope>NUCLEOTIDE SEQUENCE</scope>
    <source>
        <strain evidence="1">CA1-15</strain>
    </source>
</reference>